<dbReference type="Proteomes" id="UP000289738">
    <property type="component" value="Chromosome A03"/>
</dbReference>
<evidence type="ECO:0000313" key="2">
    <source>
        <dbReference type="Proteomes" id="UP000289738"/>
    </source>
</evidence>
<name>A0A445DWI9_ARAHY</name>
<proteinExistence type="predicted"/>
<dbReference type="SUPFAM" id="SSF54001">
    <property type="entry name" value="Cysteine proteinases"/>
    <property type="match status" value="1"/>
</dbReference>
<evidence type="ECO:0008006" key="3">
    <source>
        <dbReference type="Google" id="ProtNLM"/>
    </source>
</evidence>
<dbReference type="InterPro" id="IPR038765">
    <property type="entry name" value="Papain-like_cys_pep_sf"/>
</dbReference>
<protein>
    <recommendedName>
        <fullName evidence="3">Ubiquitin-like protease family profile domain-containing protein</fullName>
    </recommendedName>
</protein>
<gene>
    <name evidence="1" type="ORF">Ahy_A03g013851</name>
</gene>
<dbReference type="EMBL" id="SDMP01000003">
    <property type="protein sequence ID" value="RYR67471.1"/>
    <property type="molecule type" value="Genomic_DNA"/>
</dbReference>
<keyword evidence="2" id="KW-1185">Reference proteome</keyword>
<dbReference type="AlphaFoldDB" id="A0A445DWI9"/>
<reference evidence="1 2" key="1">
    <citation type="submission" date="2019-01" db="EMBL/GenBank/DDBJ databases">
        <title>Sequencing of cultivated peanut Arachis hypogaea provides insights into genome evolution and oil improvement.</title>
        <authorList>
            <person name="Chen X."/>
        </authorList>
    </citation>
    <scope>NUCLEOTIDE SEQUENCE [LARGE SCALE GENOMIC DNA]</scope>
    <source>
        <strain evidence="2">cv. Fuhuasheng</strain>
        <tissue evidence="1">Leaves</tissue>
    </source>
</reference>
<dbReference type="Gene3D" id="3.40.395.10">
    <property type="entry name" value="Adenoviral Proteinase, Chain A"/>
    <property type="match status" value="1"/>
</dbReference>
<organism evidence="1 2">
    <name type="scientific">Arachis hypogaea</name>
    <name type="common">Peanut</name>
    <dbReference type="NCBI Taxonomy" id="3818"/>
    <lineage>
        <taxon>Eukaryota</taxon>
        <taxon>Viridiplantae</taxon>
        <taxon>Streptophyta</taxon>
        <taxon>Embryophyta</taxon>
        <taxon>Tracheophyta</taxon>
        <taxon>Spermatophyta</taxon>
        <taxon>Magnoliopsida</taxon>
        <taxon>eudicotyledons</taxon>
        <taxon>Gunneridae</taxon>
        <taxon>Pentapetalae</taxon>
        <taxon>rosids</taxon>
        <taxon>fabids</taxon>
        <taxon>Fabales</taxon>
        <taxon>Fabaceae</taxon>
        <taxon>Papilionoideae</taxon>
        <taxon>50 kb inversion clade</taxon>
        <taxon>dalbergioids sensu lato</taxon>
        <taxon>Dalbergieae</taxon>
        <taxon>Pterocarpus clade</taxon>
        <taxon>Arachis</taxon>
    </lineage>
</organism>
<accession>A0A445DWI9</accession>
<comment type="caution">
    <text evidence="1">The sequence shown here is derived from an EMBL/GenBank/DDBJ whole genome shotgun (WGS) entry which is preliminary data.</text>
</comment>
<evidence type="ECO:0000313" key="1">
    <source>
        <dbReference type="EMBL" id="RYR67471.1"/>
    </source>
</evidence>
<sequence length="189" mass="22665">MNSQQPMEITKGHFASLKASTYIEAEIVTAMCLILNKKRIKRFEEQVYCLSPDIVVRCIKLKFQCIYNMILENHEGEFLHKKTKMFFDIQDYKMFISYLDMKKLSFHLYIFTPVCYGKHWWIWMADIKNKKFRVLDLFHKKCPSESRIKLNRFVRHVISRMRVVVEGQPPSNRDDQIEPPYLRLCGICN</sequence>